<evidence type="ECO:0000259" key="9">
    <source>
        <dbReference type="Pfam" id="PF12704"/>
    </source>
</evidence>
<evidence type="ECO:0000259" key="8">
    <source>
        <dbReference type="Pfam" id="PF02687"/>
    </source>
</evidence>
<keyword evidence="2" id="KW-1003">Cell membrane</keyword>
<comment type="similarity">
    <text evidence="6">Belongs to the ABC-4 integral membrane protein family.</text>
</comment>
<comment type="caution">
    <text evidence="10">The sequence shown here is derived from an EMBL/GenBank/DDBJ whole genome shotgun (WGS) entry which is preliminary data.</text>
</comment>
<feature type="domain" description="ABC3 transporter permease C-terminal" evidence="8">
    <location>
        <begin position="285"/>
        <end position="398"/>
    </location>
</feature>
<evidence type="ECO:0000256" key="6">
    <source>
        <dbReference type="ARBA" id="ARBA00038076"/>
    </source>
</evidence>
<dbReference type="Proteomes" id="UP001499854">
    <property type="component" value="Unassembled WGS sequence"/>
</dbReference>
<evidence type="ECO:0000256" key="1">
    <source>
        <dbReference type="ARBA" id="ARBA00004651"/>
    </source>
</evidence>
<evidence type="ECO:0000313" key="10">
    <source>
        <dbReference type="EMBL" id="GAA1991237.1"/>
    </source>
</evidence>
<organism evidence="10 11">
    <name type="scientific">Catenulispora subtropica</name>
    <dbReference type="NCBI Taxonomy" id="450798"/>
    <lineage>
        <taxon>Bacteria</taxon>
        <taxon>Bacillati</taxon>
        <taxon>Actinomycetota</taxon>
        <taxon>Actinomycetes</taxon>
        <taxon>Catenulisporales</taxon>
        <taxon>Catenulisporaceae</taxon>
        <taxon>Catenulispora</taxon>
    </lineage>
</organism>
<dbReference type="InterPro" id="IPR050250">
    <property type="entry name" value="Macrolide_Exporter_MacB"/>
</dbReference>
<feature type="transmembrane region" description="Helical" evidence="7">
    <location>
        <begin position="328"/>
        <end position="358"/>
    </location>
</feature>
<evidence type="ECO:0000256" key="3">
    <source>
        <dbReference type="ARBA" id="ARBA00022692"/>
    </source>
</evidence>
<keyword evidence="3 7" id="KW-0812">Transmembrane</keyword>
<protein>
    <submittedName>
        <fullName evidence="10">ABC transporter permease</fullName>
    </submittedName>
</protein>
<proteinExistence type="inferred from homology"/>
<dbReference type="InterPro" id="IPR025857">
    <property type="entry name" value="MacB_PCD"/>
</dbReference>
<dbReference type="Pfam" id="PF02687">
    <property type="entry name" value="FtsX"/>
    <property type="match status" value="1"/>
</dbReference>
<keyword evidence="11" id="KW-1185">Reference proteome</keyword>
<evidence type="ECO:0000256" key="5">
    <source>
        <dbReference type="ARBA" id="ARBA00023136"/>
    </source>
</evidence>
<comment type="subcellular location">
    <subcellularLocation>
        <location evidence="1">Cell membrane</location>
        <topology evidence="1">Multi-pass membrane protein</topology>
    </subcellularLocation>
</comment>
<feature type="domain" description="MacB-like periplasmic core" evidence="9">
    <location>
        <begin position="28"/>
        <end position="241"/>
    </location>
</feature>
<accession>A0ABN2SRD3</accession>
<feature type="transmembrane region" description="Helical" evidence="7">
    <location>
        <begin position="370"/>
        <end position="391"/>
    </location>
</feature>
<evidence type="ECO:0000256" key="4">
    <source>
        <dbReference type="ARBA" id="ARBA00022989"/>
    </source>
</evidence>
<evidence type="ECO:0000256" key="2">
    <source>
        <dbReference type="ARBA" id="ARBA00022475"/>
    </source>
</evidence>
<evidence type="ECO:0000256" key="7">
    <source>
        <dbReference type="SAM" id="Phobius"/>
    </source>
</evidence>
<dbReference type="PANTHER" id="PTHR30572">
    <property type="entry name" value="MEMBRANE COMPONENT OF TRANSPORTER-RELATED"/>
    <property type="match status" value="1"/>
</dbReference>
<name>A0ABN2SRD3_9ACTN</name>
<dbReference type="InterPro" id="IPR003838">
    <property type="entry name" value="ABC3_permease_C"/>
</dbReference>
<dbReference type="Pfam" id="PF12704">
    <property type="entry name" value="MacB_PCD"/>
    <property type="match status" value="1"/>
</dbReference>
<reference evidence="10 11" key="1">
    <citation type="journal article" date="2019" name="Int. J. Syst. Evol. Microbiol.">
        <title>The Global Catalogue of Microorganisms (GCM) 10K type strain sequencing project: providing services to taxonomists for standard genome sequencing and annotation.</title>
        <authorList>
            <consortium name="The Broad Institute Genomics Platform"/>
            <consortium name="The Broad Institute Genome Sequencing Center for Infectious Disease"/>
            <person name="Wu L."/>
            <person name="Ma J."/>
        </authorList>
    </citation>
    <scope>NUCLEOTIDE SEQUENCE [LARGE SCALE GENOMIC DNA]</scope>
    <source>
        <strain evidence="10 11">JCM 16013</strain>
    </source>
</reference>
<feature type="transmembrane region" description="Helical" evidence="7">
    <location>
        <begin position="281"/>
        <end position="307"/>
    </location>
</feature>
<evidence type="ECO:0000313" key="11">
    <source>
        <dbReference type="Proteomes" id="UP001499854"/>
    </source>
</evidence>
<dbReference type="PANTHER" id="PTHR30572:SF4">
    <property type="entry name" value="ABC TRANSPORTER PERMEASE YTRF"/>
    <property type="match status" value="1"/>
</dbReference>
<keyword evidence="4 7" id="KW-1133">Transmembrane helix</keyword>
<gene>
    <name evidence="10" type="ORF">GCM10009838_63360</name>
</gene>
<dbReference type="EMBL" id="BAAAQM010000045">
    <property type="protein sequence ID" value="GAA1991237.1"/>
    <property type="molecule type" value="Genomic_DNA"/>
</dbReference>
<keyword evidence="5 7" id="KW-0472">Membrane</keyword>
<dbReference type="RefSeq" id="WP_344660827.1">
    <property type="nucleotide sequence ID" value="NZ_BAAAQM010000045.1"/>
</dbReference>
<sequence length="406" mass="40707">MSRPGNRYDPRDLVAETLIGLLTRPLRSALTTLGTVLGITTLVITLGVAATAADQITTRFDAMTATTVSVTAPAPAAGSTDLPLLDWDGPEQVTRLAGVTAAAALAEAPAGHDLPVRASALDDPARAGASIPVVAATTGLPGAVRGTVTAGRFFDAGMVARHDRVAVLGDQAAALLGIRDLGEAPAVFVDGQPFTVIGILGGIGREQFLAATVILPPTTAHDRLGFGPPGRVLITTALGAAAQVAGQAPVALAPGRSAALTVVAPPSLERARKGVAGDTDALFLILGLVSLVVGAVGIANVTLVTVVERTGEIGLRRALGAARRHIAYQFLLESTGVGLVGGVVGASLGMLGVVAVSAAHRWTPVLDLRLALAAPVAGALVGLAAGVYPAVRAARREPVDALRAGV</sequence>